<gene>
    <name evidence="2" type="ORF">FDF74_00735</name>
</gene>
<evidence type="ECO:0000313" key="2">
    <source>
        <dbReference type="EMBL" id="NEZ45731.1"/>
    </source>
</evidence>
<dbReference type="GO" id="GO:0006629">
    <property type="term" value="P:lipid metabolic process"/>
    <property type="evidence" value="ECO:0007669"/>
    <property type="project" value="InterPro"/>
</dbReference>
<dbReference type="PANTHER" id="PTHR46211">
    <property type="entry name" value="GLYCEROPHOSPHORYL DIESTER PHOSPHODIESTERASE"/>
    <property type="match status" value="1"/>
</dbReference>
<evidence type="ECO:0000259" key="1">
    <source>
        <dbReference type="PROSITE" id="PS51704"/>
    </source>
</evidence>
<dbReference type="RefSeq" id="WP_163248144.1">
    <property type="nucleotide sequence ID" value="NZ_SXDP01000001.1"/>
</dbReference>
<name>A0A6M0R6C3_9CLOT</name>
<dbReference type="SUPFAM" id="SSF51695">
    <property type="entry name" value="PLC-like phosphodiesterases"/>
    <property type="match status" value="1"/>
</dbReference>
<feature type="domain" description="GP-PDE" evidence="1">
    <location>
        <begin position="4"/>
        <end position="240"/>
    </location>
</feature>
<dbReference type="PANTHER" id="PTHR46211:SF1">
    <property type="entry name" value="GLYCEROPHOSPHODIESTER PHOSPHODIESTERASE, CYTOPLASMIC"/>
    <property type="match status" value="1"/>
</dbReference>
<accession>A0A6M0R6C3</accession>
<dbReference type="Gene3D" id="3.20.20.190">
    <property type="entry name" value="Phosphatidylinositol (PI) phosphodiesterase"/>
    <property type="match status" value="1"/>
</dbReference>
<dbReference type="InterPro" id="IPR017946">
    <property type="entry name" value="PLC-like_Pdiesterase_TIM-brl"/>
</dbReference>
<dbReference type="Pfam" id="PF03009">
    <property type="entry name" value="GDPD"/>
    <property type="match status" value="1"/>
</dbReference>
<organism evidence="2 3">
    <name type="scientific">Clostridium niameyense</name>
    <dbReference type="NCBI Taxonomy" id="1622073"/>
    <lineage>
        <taxon>Bacteria</taxon>
        <taxon>Bacillati</taxon>
        <taxon>Bacillota</taxon>
        <taxon>Clostridia</taxon>
        <taxon>Eubacteriales</taxon>
        <taxon>Clostridiaceae</taxon>
        <taxon>Clostridium</taxon>
    </lineage>
</organism>
<keyword evidence="3" id="KW-1185">Reference proteome</keyword>
<comment type="caution">
    <text evidence="2">The sequence shown here is derived from an EMBL/GenBank/DDBJ whole genome shotgun (WGS) entry which is preliminary data.</text>
</comment>
<reference evidence="2 3" key="1">
    <citation type="submission" date="2019-04" db="EMBL/GenBank/DDBJ databases">
        <title>Genome sequencing of Clostridium botulinum Groups I-IV and Clostridium butyricum.</title>
        <authorList>
            <person name="Brunt J."/>
            <person name="Van Vliet A.H.M."/>
            <person name="Stringer S.C."/>
            <person name="Carter A.T."/>
            <person name="Peck M.W."/>
        </authorList>
    </citation>
    <scope>NUCLEOTIDE SEQUENCE [LARGE SCALE GENOMIC DNA]</scope>
    <source>
        <strain evidence="2 3">IFR 18/094</strain>
    </source>
</reference>
<dbReference type="InterPro" id="IPR030395">
    <property type="entry name" value="GP_PDE_dom"/>
</dbReference>
<protein>
    <submittedName>
        <fullName evidence="2">Glycerophosphodiester phosphodiesterase</fullName>
    </submittedName>
</protein>
<sequence>MIDTKIMAHRGAAAYAPENTIAAFTKAIEMKADAIELDIHLSKDDHIVVIHDEKVDRTTNGKGLVMEFTLEELKRLDAGSWFNKEFKNEKIPTLREVLELVAYKNIDLNIEIKAGYRVYPNIEEKLLRLLKEYEIMDRCIISSFDHYSLVKIKNLCLEIKTGMLYSASLYEPWDYAKSIKVDALHPFYITVTEDFIKKAYMNSLEINPYTVDDEIIMGKLALGGVSNIITNYPDKAKNIISNI</sequence>
<proteinExistence type="predicted"/>
<dbReference type="CDD" id="cd08563">
    <property type="entry name" value="GDPD_TtGDE_like"/>
    <property type="match status" value="1"/>
</dbReference>
<dbReference type="GO" id="GO:0008081">
    <property type="term" value="F:phosphoric diester hydrolase activity"/>
    <property type="evidence" value="ECO:0007669"/>
    <property type="project" value="InterPro"/>
</dbReference>
<dbReference type="PROSITE" id="PS51704">
    <property type="entry name" value="GP_PDE"/>
    <property type="match status" value="1"/>
</dbReference>
<dbReference type="Proteomes" id="UP000473885">
    <property type="component" value="Unassembled WGS sequence"/>
</dbReference>
<dbReference type="EMBL" id="SXDP01000001">
    <property type="protein sequence ID" value="NEZ45731.1"/>
    <property type="molecule type" value="Genomic_DNA"/>
</dbReference>
<dbReference type="AlphaFoldDB" id="A0A6M0R6C3"/>
<evidence type="ECO:0000313" key="3">
    <source>
        <dbReference type="Proteomes" id="UP000473885"/>
    </source>
</evidence>